<keyword evidence="1" id="KW-0819">tRNA processing</keyword>
<dbReference type="GO" id="GO:0030677">
    <property type="term" value="C:ribonuclease P complex"/>
    <property type="evidence" value="ECO:0007669"/>
    <property type="project" value="InterPro"/>
</dbReference>
<organism evidence="2 3">
    <name type="scientific">Thermoproteota archaeon</name>
    <dbReference type="NCBI Taxonomy" id="2056631"/>
    <lineage>
        <taxon>Archaea</taxon>
        <taxon>Thermoproteota</taxon>
    </lineage>
</organism>
<dbReference type="Proteomes" id="UP000281962">
    <property type="component" value="Unassembled WGS sequence"/>
</dbReference>
<dbReference type="EMBL" id="QMQY01000015">
    <property type="protein sequence ID" value="RLE51200.1"/>
    <property type="molecule type" value="Genomic_DNA"/>
</dbReference>
<dbReference type="GO" id="GO:0001682">
    <property type="term" value="P:tRNA 5'-leader removal"/>
    <property type="evidence" value="ECO:0007669"/>
    <property type="project" value="InterPro"/>
</dbReference>
<protein>
    <submittedName>
        <fullName evidence="2">Uncharacterized protein</fullName>
    </submittedName>
</protein>
<accession>A0A497EWT9</accession>
<sequence>LYGEVGASFIHINLIEYDANLQKGIIKCNHNALVMLRAALCIIHEINDKQAFFHIIKVTGTLKKAREILNSLPKSLTLGDEEAVPVV</sequence>
<reference evidence="2 3" key="1">
    <citation type="submission" date="2018-06" db="EMBL/GenBank/DDBJ databases">
        <title>Extensive metabolic versatility and redundancy in microbially diverse, dynamic hydrothermal sediments.</title>
        <authorList>
            <person name="Dombrowski N."/>
            <person name="Teske A."/>
            <person name="Baker B.J."/>
        </authorList>
    </citation>
    <scope>NUCLEOTIDE SEQUENCE [LARGE SCALE GENOMIC DNA]</scope>
    <source>
        <strain evidence="2">B30_G17</strain>
    </source>
</reference>
<evidence type="ECO:0000313" key="3">
    <source>
        <dbReference type="Proteomes" id="UP000281962"/>
    </source>
</evidence>
<dbReference type="AlphaFoldDB" id="A0A497EWT9"/>
<dbReference type="InterPro" id="IPR002759">
    <property type="entry name" value="Pop5/Rpp14/Rnp2-like"/>
</dbReference>
<evidence type="ECO:0000256" key="1">
    <source>
        <dbReference type="ARBA" id="ARBA00022694"/>
    </source>
</evidence>
<name>A0A497EWT9_9CREN</name>
<dbReference type="Pfam" id="PF01900">
    <property type="entry name" value="RNase_P_Rpp14"/>
    <property type="match status" value="1"/>
</dbReference>
<gene>
    <name evidence="2" type="ORF">DRJ21_00680</name>
</gene>
<feature type="non-terminal residue" evidence="2">
    <location>
        <position position="1"/>
    </location>
</feature>
<proteinExistence type="predicted"/>
<dbReference type="Gene3D" id="3.30.70.3250">
    <property type="entry name" value="Ribonuclease P, Pop5 subunit"/>
    <property type="match status" value="1"/>
</dbReference>
<dbReference type="SUPFAM" id="SSF160350">
    <property type="entry name" value="Rnp2-like"/>
    <property type="match status" value="1"/>
</dbReference>
<comment type="caution">
    <text evidence="2">The sequence shown here is derived from an EMBL/GenBank/DDBJ whole genome shotgun (WGS) entry which is preliminary data.</text>
</comment>
<evidence type="ECO:0000313" key="2">
    <source>
        <dbReference type="EMBL" id="RLE51200.1"/>
    </source>
</evidence>
<dbReference type="InterPro" id="IPR038085">
    <property type="entry name" value="Rnp2-like_sf"/>
</dbReference>